<sequence length="134" mass="14249">MSVNSFLSSKTNFIAQVEMSAHYRTRHFATLYSIADSICGGLVSSDQLREANSIADPSVLDAGQNLVLHIPPLTDLMDVNDMGTTAISDGDILAVLRAACASNFPEHASDLGLLVPHGSYAITANHCVQCSCRP</sequence>
<evidence type="ECO:0000259" key="1">
    <source>
        <dbReference type="PROSITE" id="PS51782"/>
    </source>
</evidence>
<keyword evidence="3" id="KW-1185">Reference proteome</keyword>
<organism evidence="2 3">
    <name type="scientific">Clitoria ternatea</name>
    <name type="common">Butterfly pea</name>
    <dbReference type="NCBI Taxonomy" id="43366"/>
    <lineage>
        <taxon>Eukaryota</taxon>
        <taxon>Viridiplantae</taxon>
        <taxon>Streptophyta</taxon>
        <taxon>Embryophyta</taxon>
        <taxon>Tracheophyta</taxon>
        <taxon>Spermatophyta</taxon>
        <taxon>Magnoliopsida</taxon>
        <taxon>eudicotyledons</taxon>
        <taxon>Gunneridae</taxon>
        <taxon>Pentapetalae</taxon>
        <taxon>rosids</taxon>
        <taxon>fabids</taxon>
        <taxon>Fabales</taxon>
        <taxon>Fabaceae</taxon>
        <taxon>Papilionoideae</taxon>
        <taxon>50 kb inversion clade</taxon>
        <taxon>NPAAA clade</taxon>
        <taxon>indigoferoid/millettioid clade</taxon>
        <taxon>Phaseoleae</taxon>
        <taxon>Clitoria</taxon>
    </lineage>
</organism>
<accession>A0AAN9JND7</accession>
<gene>
    <name evidence="2" type="ORF">RJT34_12212</name>
</gene>
<dbReference type="PROSITE" id="PS51782">
    <property type="entry name" value="LYSM"/>
    <property type="match status" value="1"/>
</dbReference>
<dbReference type="PANTHER" id="PTHR33734">
    <property type="entry name" value="LYSM DOMAIN-CONTAINING GPI-ANCHORED PROTEIN 2"/>
    <property type="match status" value="1"/>
</dbReference>
<dbReference type="Gene3D" id="3.10.350.10">
    <property type="entry name" value="LysM domain"/>
    <property type="match status" value="1"/>
</dbReference>
<dbReference type="Pfam" id="PF01476">
    <property type="entry name" value="LysM"/>
    <property type="match status" value="1"/>
</dbReference>
<dbReference type="PANTHER" id="PTHR33734:SF35">
    <property type="entry name" value="LYSM DOMAIN-CONTAINING GPI-ANCHORED PROTEIN 1"/>
    <property type="match status" value="1"/>
</dbReference>
<evidence type="ECO:0000313" key="3">
    <source>
        <dbReference type="Proteomes" id="UP001359559"/>
    </source>
</evidence>
<dbReference type="Proteomes" id="UP001359559">
    <property type="component" value="Unassembled WGS sequence"/>
</dbReference>
<proteinExistence type="predicted"/>
<dbReference type="CDD" id="cd00118">
    <property type="entry name" value="LysM"/>
    <property type="match status" value="1"/>
</dbReference>
<protein>
    <recommendedName>
        <fullName evidence="1">LysM domain-containing protein</fullName>
    </recommendedName>
</protein>
<name>A0AAN9JND7_CLITE</name>
<comment type="caution">
    <text evidence="2">The sequence shown here is derived from an EMBL/GenBank/DDBJ whole genome shotgun (WGS) entry which is preliminary data.</text>
</comment>
<dbReference type="AlphaFoldDB" id="A0AAN9JND7"/>
<dbReference type="EMBL" id="JAYKXN010000003">
    <property type="protein sequence ID" value="KAK7301349.1"/>
    <property type="molecule type" value="Genomic_DNA"/>
</dbReference>
<evidence type="ECO:0000313" key="2">
    <source>
        <dbReference type="EMBL" id="KAK7301349.1"/>
    </source>
</evidence>
<reference evidence="2 3" key="1">
    <citation type="submission" date="2024-01" db="EMBL/GenBank/DDBJ databases">
        <title>The genomes of 5 underutilized Papilionoideae crops provide insights into root nodulation and disease resistance.</title>
        <authorList>
            <person name="Yuan L."/>
        </authorList>
    </citation>
    <scope>NUCLEOTIDE SEQUENCE [LARGE SCALE GENOMIC DNA]</scope>
    <source>
        <strain evidence="2">LY-2023</strain>
        <tissue evidence="2">Leaf</tissue>
    </source>
</reference>
<feature type="domain" description="LysM" evidence="1">
    <location>
        <begin position="21"/>
        <end position="68"/>
    </location>
</feature>
<dbReference type="InterPro" id="IPR018392">
    <property type="entry name" value="LysM"/>
</dbReference>
<dbReference type="InterPro" id="IPR036779">
    <property type="entry name" value="LysM_dom_sf"/>
</dbReference>